<dbReference type="SUPFAM" id="SSF47336">
    <property type="entry name" value="ACP-like"/>
    <property type="match status" value="1"/>
</dbReference>
<dbReference type="InterPro" id="IPR032821">
    <property type="entry name" value="PKS_assoc"/>
</dbReference>
<protein>
    <submittedName>
        <fullName evidence="6">Type I polyketide synthase</fullName>
        <ecNumber evidence="6">6.4.-.-</ecNumber>
    </submittedName>
</protein>
<dbReference type="PROSITE" id="PS50075">
    <property type="entry name" value="CARRIER"/>
    <property type="match status" value="1"/>
</dbReference>
<dbReference type="InterPro" id="IPR006162">
    <property type="entry name" value="Ppantetheine_attach_site"/>
</dbReference>
<dbReference type="SMART" id="SM01294">
    <property type="entry name" value="PKS_PP_betabranch"/>
    <property type="match status" value="1"/>
</dbReference>
<keyword evidence="7" id="KW-1185">Reference proteome</keyword>
<keyword evidence="2" id="KW-0597">Phosphoprotein</keyword>
<accession>A0ABW1HXP6</accession>
<dbReference type="Pfam" id="PF00109">
    <property type="entry name" value="ketoacyl-synt"/>
    <property type="match status" value="1"/>
</dbReference>
<evidence type="ECO:0000256" key="3">
    <source>
        <dbReference type="ARBA" id="ARBA00022679"/>
    </source>
</evidence>
<dbReference type="Pfam" id="PF08659">
    <property type="entry name" value="KR"/>
    <property type="match status" value="1"/>
</dbReference>
<dbReference type="InterPro" id="IPR057326">
    <property type="entry name" value="KR_dom"/>
</dbReference>
<dbReference type="PANTHER" id="PTHR43775:SF51">
    <property type="entry name" value="INACTIVE PHENOLPHTHIOCEROL SYNTHESIS POLYKETIDE SYNTHASE TYPE I PKS1-RELATED"/>
    <property type="match status" value="1"/>
</dbReference>
<sequence>PSGTALVTGGTGALGALVARWVAAAGAEHVALVSRRGPAAPGAADLEAELTALGTRVTVAACDIADRAALADLLRRVEADGPPVRTVVHTAGVAQTTPLAEVTAAELAEVTGGKTTGATHLHDLLADRDLDAFVVYSSIAATWGSAGQAGYAAGNAYLDALVQQRRADGHAGTAVAWGPWADGGMHGADSDQQLRRRGVPAMDPAVAMGALAQALDHDDVTLTVTDVDWTRFAPAYASARRRPLLEGVPEAKAALDGGAPTDDGDDGPAATLRRRLAGLAPARREETVADLIRDHAADVLGHDGGPAAIGATTAFRDLGFDSLTAVELRNRLAAATGQALPTTLVFDHPSPIVLARFLLAGLLGDAADPAPAAAAATVDGDDPVAIVGMACRYPGGIADPDQLWRLVADGVDAIGDFPTNRGWDLDRLFDPDPATPGTSYADQGGFLHDAADFDPGFFGISPREALAMDPQQRLLLEASWEAVERAGVDPAGLRGSRTGVFVGTNGQDYGALLMMSADAAEGFAGTGNAASVVSGRVAYALGLEGPAVSVDTACSSSLVALHLAVQALRRGECDLALAGGVTVMTTPATFAEFSRQRALAADGRCKAFAEAADGTGWGEGVGVLLVERLSDARRNGHTVLAVVRGSAVNQDGASNGLTAPNGPSQQRVIRQALASAGLSTADVDVVEAHGTGTTLGDPIEAQALLATYGQGRGDAAPLLLGSIKSNIGHTQAAAGVAGIIKMVLAMRHGTVPATLHVDAPSGHIDWTAGAVELVTEATPWPGADRPRRSAVSSFGMSGTNAHVIVEQGDEPADAPAGARSPGLVDADVTVWPVSARSRAALAGQAGRLA</sequence>
<organism evidence="6 7">
    <name type="scientific">Micromonospora harpali</name>
    <dbReference type="NCBI Taxonomy" id="1490225"/>
    <lineage>
        <taxon>Bacteria</taxon>
        <taxon>Bacillati</taxon>
        <taxon>Actinomycetota</taxon>
        <taxon>Actinomycetes</taxon>
        <taxon>Micromonosporales</taxon>
        <taxon>Micromonosporaceae</taxon>
        <taxon>Micromonospora</taxon>
    </lineage>
</organism>
<comment type="caution">
    <text evidence="6">The sequence shown here is derived from an EMBL/GenBank/DDBJ whole genome shotgun (WGS) entry which is preliminary data.</text>
</comment>
<dbReference type="Gene3D" id="3.30.70.3290">
    <property type="match status" value="1"/>
</dbReference>
<dbReference type="SUPFAM" id="SSF51735">
    <property type="entry name" value="NAD(P)-binding Rossmann-fold domains"/>
    <property type="match status" value="1"/>
</dbReference>
<evidence type="ECO:0000256" key="1">
    <source>
        <dbReference type="ARBA" id="ARBA00022450"/>
    </source>
</evidence>
<dbReference type="InterPro" id="IPR013968">
    <property type="entry name" value="PKS_KR"/>
</dbReference>
<dbReference type="SUPFAM" id="SSF53901">
    <property type="entry name" value="Thiolase-like"/>
    <property type="match status" value="1"/>
</dbReference>
<feature type="non-terminal residue" evidence="6">
    <location>
        <position position="1"/>
    </location>
</feature>
<reference evidence="7" key="1">
    <citation type="journal article" date="2019" name="Int. J. Syst. Evol. Microbiol.">
        <title>The Global Catalogue of Microorganisms (GCM) 10K type strain sequencing project: providing services to taxonomists for standard genome sequencing and annotation.</title>
        <authorList>
            <consortium name="The Broad Institute Genomics Platform"/>
            <consortium name="The Broad Institute Genome Sequencing Center for Infectious Disease"/>
            <person name="Wu L."/>
            <person name="Ma J."/>
        </authorList>
    </citation>
    <scope>NUCLEOTIDE SEQUENCE [LARGE SCALE GENOMIC DNA]</scope>
    <source>
        <strain evidence="7">CGMCC 4.7173</strain>
    </source>
</reference>
<evidence type="ECO:0000313" key="6">
    <source>
        <dbReference type="EMBL" id="MFC5946073.1"/>
    </source>
</evidence>
<dbReference type="SMART" id="SM00822">
    <property type="entry name" value="PKS_KR"/>
    <property type="match status" value="1"/>
</dbReference>
<feature type="non-terminal residue" evidence="6">
    <location>
        <position position="849"/>
    </location>
</feature>
<dbReference type="InterPro" id="IPR014031">
    <property type="entry name" value="Ketoacyl_synth_C"/>
</dbReference>
<evidence type="ECO:0000313" key="7">
    <source>
        <dbReference type="Proteomes" id="UP001596207"/>
    </source>
</evidence>
<name>A0ABW1HXP6_9ACTN</name>
<dbReference type="InterPro" id="IPR050091">
    <property type="entry name" value="PKS_NRPS_Biosynth_Enz"/>
</dbReference>
<dbReference type="EC" id="6.4.-.-" evidence="6"/>
<dbReference type="CDD" id="cd00833">
    <property type="entry name" value="PKS"/>
    <property type="match status" value="1"/>
</dbReference>
<evidence type="ECO:0000259" key="5">
    <source>
        <dbReference type="PROSITE" id="PS52004"/>
    </source>
</evidence>
<dbReference type="InterPro" id="IPR016039">
    <property type="entry name" value="Thiolase-like"/>
</dbReference>
<dbReference type="InterPro" id="IPR036291">
    <property type="entry name" value="NAD(P)-bd_dom_sf"/>
</dbReference>
<dbReference type="SMART" id="SM00823">
    <property type="entry name" value="PKS_PP"/>
    <property type="match status" value="1"/>
</dbReference>
<dbReference type="PANTHER" id="PTHR43775">
    <property type="entry name" value="FATTY ACID SYNTHASE"/>
    <property type="match status" value="1"/>
</dbReference>
<dbReference type="GO" id="GO:0016874">
    <property type="term" value="F:ligase activity"/>
    <property type="evidence" value="ECO:0007669"/>
    <property type="project" value="UniProtKB-KW"/>
</dbReference>
<evidence type="ECO:0000259" key="4">
    <source>
        <dbReference type="PROSITE" id="PS50075"/>
    </source>
</evidence>
<dbReference type="InterPro" id="IPR014030">
    <property type="entry name" value="Ketoacyl_synth_N"/>
</dbReference>
<dbReference type="InterPro" id="IPR020841">
    <property type="entry name" value="PKS_Beta-ketoAc_synthase_dom"/>
</dbReference>
<dbReference type="Gene3D" id="3.40.50.720">
    <property type="entry name" value="NAD(P)-binding Rossmann-like Domain"/>
    <property type="match status" value="1"/>
</dbReference>
<evidence type="ECO:0000256" key="2">
    <source>
        <dbReference type="ARBA" id="ARBA00022553"/>
    </source>
</evidence>
<dbReference type="PROSITE" id="PS52004">
    <property type="entry name" value="KS3_2"/>
    <property type="match status" value="1"/>
</dbReference>
<dbReference type="Proteomes" id="UP001596207">
    <property type="component" value="Unassembled WGS sequence"/>
</dbReference>
<dbReference type="PROSITE" id="PS00606">
    <property type="entry name" value="KS3_1"/>
    <property type="match status" value="1"/>
</dbReference>
<dbReference type="PROSITE" id="PS00012">
    <property type="entry name" value="PHOSPHOPANTETHEINE"/>
    <property type="match status" value="1"/>
</dbReference>
<keyword evidence="1" id="KW-0596">Phosphopantetheine</keyword>
<keyword evidence="3" id="KW-0808">Transferase</keyword>
<dbReference type="InterPro" id="IPR018201">
    <property type="entry name" value="Ketoacyl_synth_AS"/>
</dbReference>
<dbReference type="InterPro" id="IPR009081">
    <property type="entry name" value="PP-bd_ACP"/>
</dbReference>
<dbReference type="Pfam" id="PF16197">
    <property type="entry name" value="KAsynt_C_assoc"/>
    <property type="match status" value="1"/>
</dbReference>
<dbReference type="EMBL" id="JBHSQQ010000490">
    <property type="protein sequence ID" value="MFC5946073.1"/>
    <property type="molecule type" value="Genomic_DNA"/>
</dbReference>
<feature type="domain" description="Carrier" evidence="4">
    <location>
        <begin position="286"/>
        <end position="362"/>
    </location>
</feature>
<proteinExistence type="predicted"/>
<gene>
    <name evidence="6" type="ORF">ACFPZ4_32025</name>
</gene>
<keyword evidence="6" id="KW-0436">Ligase</keyword>
<dbReference type="Pfam" id="PF02801">
    <property type="entry name" value="Ketoacyl-synt_C"/>
    <property type="match status" value="1"/>
</dbReference>
<dbReference type="RefSeq" id="WP_377538939.1">
    <property type="nucleotide sequence ID" value="NZ_JBHSQQ010000490.1"/>
</dbReference>
<dbReference type="CDD" id="cd08952">
    <property type="entry name" value="KR_1_SDR_x"/>
    <property type="match status" value="1"/>
</dbReference>
<dbReference type="Gene3D" id="1.10.1200.10">
    <property type="entry name" value="ACP-like"/>
    <property type="match status" value="1"/>
</dbReference>
<dbReference type="InterPro" id="IPR036736">
    <property type="entry name" value="ACP-like_sf"/>
</dbReference>
<dbReference type="Gene3D" id="3.40.47.10">
    <property type="match status" value="1"/>
</dbReference>
<dbReference type="SMART" id="SM00825">
    <property type="entry name" value="PKS_KS"/>
    <property type="match status" value="1"/>
</dbReference>
<feature type="domain" description="Ketosynthase family 3 (KS3)" evidence="5">
    <location>
        <begin position="381"/>
        <end position="807"/>
    </location>
</feature>
<dbReference type="Pfam" id="PF00550">
    <property type="entry name" value="PP-binding"/>
    <property type="match status" value="1"/>
</dbReference>
<dbReference type="InterPro" id="IPR020806">
    <property type="entry name" value="PKS_PP-bd"/>
</dbReference>